<dbReference type="Pfam" id="PF12796">
    <property type="entry name" value="Ank_2"/>
    <property type="match status" value="1"/>
</dbReference>
<keyword evidence="1" id="KW-0040">ANK repeat</keyword>
<dbReference type="KEGG" id="mbrn:26247538"/>
<dbReference type="PROSITE" id="PS50088">
    <property type="entry name" value="ANK_REPEAT"/>
    <property type="match status" value="1"/>
</dbReference>
<protein>
    <submittedName>
        <fullName evidence="3">Uncharacterized protein</fullName>
    </submittedName>
</protein>
<organism evidence="3 4">
    <name type="scientific">Metarhizium brunneum</name>
    <dbReference type="NCBI Taxonomy" id="500148"/>
    <lineage>
        <taxon>Eukaryota</taxon>
        <taxon>Fungi</taxon>
        <taxon>Dikarya</taxon>
        <taxon>Ascomycota</taxon>
        <taxon>Pezizomycotina</taxon>
        <taxon>Sordariomycetes</taxon>
        <taxon>Hypocreomycetidae</taxon>
        <taxon>Hypocreales</taxon>
        <taxon>Clavicipitaceae</taxon>
        <taxon>Metarhizium</taxon>
    </lineage>
</organism>
<keyword evidence="4" id="KW-1185">Reference proteome</keyword>
<evidence type="ECO:0000256" key="1">
    <source>
        <dbReference type="PROSITE-ProRule" id="PRU00023"/>
    </source>
</evidence>
<dbReference type="SUPFAM" id="SSF48403">
    <property type="entry name" value="Ankyrin repeat"/>
    <property type="match status" value="1"/>
</dbReference>
<dbReference type="OrthoDB" id="5243355at2759"/>
<sequence>MQCLRAALMLLIWLLLDAGASPESTHSSGDSLIKSTVLGSHRDVVGMLIDRMANIRHPDGLGRTPIRAAVGRIRNAALVRLLADSGANLSETDSDGRNLLHVAVNGHPKS</sequence>
<feature type="chain" id="PRO_5028872264" evidence="2">
    <location>
        <begin position="23"/>
        <end position="110"/>
    </location>
</feature>
<feature type="repeat" description="ANK" evidence="1">
    <location>
        <begin position="61"/>
        <end position="94"/>
    </location>
</feature>
<evidence type="ECO:0000313" key="4">
    <source>
        <dbReference type="Proteomes" id="UP000510686"/>
    </source>
</evidence>
<evidence type="ECO:0000256" key="2">
    <source>
        <dbReference type="SAM" id="SignalP"/>
    </source>
</evidence>
<dbReference type="AlphaFoldDB" id="A0A7D5UWB2"/>
<gene>
    <name evidence="3" type="ORF">G6M90_00g031140</name>
</gene>
<keyword evidence="2" id="KW-0732">Signal</keyword>
<dbReference type="EMBL" id="CP058933">
    <property type="protein sequence ID" value="QLI67973.1"/>
    <property type="molecule type" value="Genomic_DNA"/>
</dbReference>
<evidence type="ECO:0000313" key="3">
    <source>
        <dbReference type="EMBL" id="QLI67973.1"/>
    </source>
</evidence>
<dbReference type="RefSeq" id="XP_014539627.2">
    <property type="nucleotide sequence ID" value="XM_014684141.2"/>
</dbReference>
<name>A0A7D5UWB2_9HYPO</name>
<reference evidence="3 4" key="1">
    <citation type="submission" date="2020-07" db="EMBL/GenBank/DDBJ databases">
        <title>Telomere length de novo assembly of all 7 chromosomes of the fungus, Metarhizium brunneum, using a novel assembly pipeline.</title>
        <authorList>
            <person name="Saud z."/>
            <person name="Kortsinoglou A."/>
            <person name="Kouvelis V.N."/>
            <person name="Butt T.M."/>
        </authorList>
    </citation>
    <scope>NUCLEOTIDE SEQUENCE [LARGE SCALE GENOMIC DNA]</scope>
    <source>
        <strain evidence="3 4">4556</strain>
    </source>
</reference>
<dbReference type="InterPro" id="IPR036770">
    <property type="entry name" value="Ankyrin_rpt-contain_sf"/>
</dbReference>
<dbReference type="Proteomes" id="UP000510686">
    <property type="component" value="Chromosome 2"/>
</dbReference>
<feature type="signal peptide" evidence="2">
    <location>
        <begin position="1"/>
        <end position="22"/>
    </location>
</feature>
<proteinExistence type="predicted"/>
<dbReference type="Gene3D" id="1.25.40.20">
    <property type="entry name" value="Ankyrin repeat-containing domain"/>
    <property type="match status" value="1"/>
</dbReference>
<dbReference type="GeneID" id="26247538"/>
<dbReference type="InterPro" id="IPR002110">
    <property type="entry name" value="Ankyrin_rpt"/>
</dbReference>
<accession>A0A7D5UWB2</accession>